<dbReference type="Proteomes" id="UP001500121">
    <property type="component" value="Unassembled WGS sequence"/>
</dbReference>
<dbReference type="InterPro" id="IPR035959">
    <property type="entry name" value="RutC-like_sf"/>
</dbReference>
<gene>
    <name evidence="1" type="ORF">GCM10025783_15260</name>
</gene>
<dbReference type="EMBL" id="BAABLP010000002">
    <property type="protein sequence ID" value="GAA4744525.1"/>
    <property type="molecule type" value="Genomic_DNA"/>
</dbReference>
<evidence type="ECO:0000313" key="1">
    <source>
        <dbReference type="EMBL" id="GAA4744525.1"/>
    </source>
</evidence>
<dbReference type="PANTHER" id="PTHR43857:SF1">
    <property type="entry name" value="YJGH FAMILY PROTEIN"/>
    <property type="match status" value="1"/>
</dbReference>
<organism evidence="1 2">
    <name type="scientific">Amnibacterium soli</name>
    <dbReference type="NCBI Taxonomy" id="1282736"/>
    <lineage>
        <taxon>Bacteria</taxon>
        <taxon>Bacillati</taxon>
        <taxon>Actinomycetota</taxon>
        <taxon>Actinomycetes</taxon>
        <taxon>Micrococcales</taxon>
        <taxon>Microbacteriaceae</taxon>
        <taxon>Amnibacterium</taxon>
    </lineage>
</organism>
<protein>
    <submittedName>
        <fullName evidence="1">RidA family protein</fullName>
    </submittedName>
</protein>
<name>A0ABP8Z2C3_9MICO</name>
<sequence>MTAAATFLHPDGLHPGVPYAYAASTPPGAKTVHLAGACPLDADGRVVAPGDVVAQTTACIENMRVALAAAGAGIEDVVFVRALVASADRAQLAAVWAVVHALFGDRTPPGTLLGVAALGWPDQLVEIEAVAAVVD</sequence>
<proteinExistence type="predicted"/>
<dbReference type="PANTHER" id="PTHR43857">
    <property type="entry name" value="BLR7761 PROTEIN"/>
    <property type="match status" value="1"/>
</dbReference>
<accession>A0ABP8Z2C3</accession>
<dbReference type="InterPro" id="IPR006175">
    <property type="entry name" value="YjgF/YER057c/UK114"/>
</dbReference>
<dbReference type="SUPFAM" id="SSF55298">
    <property type="entry name" value="YjgF-like"/>
    <property type="match status" value="1"/>
</dbReference>
<dbReference type="Gene3D" id="3.30.1330.40">
    <property type="entry name" value="RutC-like"/>
    <property type="match status" value="1"/>
</dbReference>
<reference evidence="2" key="1">
    <citation type="journal article" date="2019" name="Int. J. Syst. Evol. Microbiol.">
        <title>The Global Catalogue of Microorganisms (GCM) 10K type strain sequencing project: providing services to taxonomists for standard genome sequencing and annotation.</title>
        <authorList>
            <consortium name="The Broad Institute Genomics Platform"/>
            <consortium name="The Broad Institute Genome Sequencing Center for Infectious Disease"/>
            <person name="Wu L."/>
            <person name="Ma J."/>
        </authorList>
    </citation>
    <scope>NUCLEOTIDE SEQUENCE [LARGE SCALE GENOMIC DNA]</scope>
    <source>
        <strain evidence="2">JCM 19015</strain>
    </source>
</reference>
<dbReference type="Pfam" id="PF01042">
    <property type="entry name" value="Ribonuc_L-PSP"/>
    <property type="match status" value="1"/>
</dbReference>
<dbReference type="RefSeq" id="WP_345480468.1">
    <property type="nucleotide sequence ID" value="NZ_BAABLP010000002.1"/>
</dbReference>
<comment type="caution">
    <text evidence="1">The sequence shown here is derived from an EMBL/GenBank/DDBJ whole genome shotgun (WGS) entry which is preliminary data.</text>
</comment>
<keyword evidence="2" id="KW-1185">Reference proteome</keyword>
<evidence type="ECO:0000313" key="2">
    <source>
        <dbReference type="Proteomes" id="UP001500121"/>
    </source>
</evidence>